<accession>A0A1B0AYV4</accession>
<keyword evidence="1" id="KW-0812">Transmembrane</keyword>
<name>A0A1B0AYV4_9MUSC</name>
<dbReference type="AlphaFoldDB" id="A0A1B0AYV4"/>
<evidence type="ECO:0000256" key="1">
    <source>
        <dbReference type="SAM" id="Phobius"/>
    </source>
</evidence>
<dbReference type="EMBL" id="JXJN01005992">
    <property type="status" value="NOT_ANNOTATED_CDS"/>
    <property type="molecule type" value="Genomic_DNA"/>
</dbReference>
<reference evidence="3" key="1">
    <citation type="submission" date="2015-01" db="EMBL/GenBank/DDBJ databases">
        <authorList>
            <person name="Aksoy S."/>
            <person name="Warren W."/>
            <person name="Wilson R.K."/>
        </authorList>
    </citation>
    <scope>NUCLEOTIDE SEQUENCE [LARGE SCALE GENOMIC DNA]</scope>
    <source>
        <strain evidence="3">IAEA</strain>
    </source>
</reference>
<keyword evidence="1" id="KW-0472">Membrane</keyword>
<dbReference type="EMBL" id="JXJN01005993">
    <property type="status" value="NOT_ANNOTATED_CDS"/>
    <property type="molecule type" value="Genomic_DNA"/>
</dbReference>
<sequence>MDKCEDFFATPPTQFNERWLRFVRRYNNKKEKENINSSKVFACHVAAFIASITVSVLRRQTSRTFRLPSISIKNLIKVTCYKLAFRYENGPERVIGALLEWQHMRSGNVKETERTDLRKGKPRKGAASDLTTTVITSTFLPCFARDFMLFERSPPGRGMPSLSLYMTYTLSVKYDK</sequence>
<evidence type="ECO:0000313" key="2">
    <source>
        <dbReference type="EnsemblMetazoa" id="GPPI013350-PA"/>
    </source>
</evidence>
<protein>
    <submittedName>
        <fullName evidence="2">Uncharacterized protein</fullName>
    </submittedName>
</protein>
<dbReference type="EMBL" id="JXJN01005995">
    <property type="status" value="NOT_ANNOTATED_CDS"/>
    <property type="molecule type" value="Genomic_DNA"/>
</dbReference>
<dbReference type="VEuPathDB" id="VectorBase:GPPI013350"/>
<dbReference type="Proteomes" id="UP000092460">
    <property type="component" value="Unassembled WGS sequence"/>
</dbReference>
<dbReference type="EnsemblMetazoa" id="GPPI013350-RA">
    <property type="protein sequence ID" value="GPPI013350-PA"/>
    <property type="gene ID" value="GPPI013350"/>
</dbReference>
<organism evidence="2 3">
    <name type="scientific">Glossina palpalis gambiensis</name>
    <dbReference type="NCBI Taxonomy" id="67801"/>
    <lineage>
        <taxon>Eukaryota</taxon>
        <taxon>Metazoa</taxon>
        <taxon>Ecdysozoa</taxon>
        <taxon>Arthropoda</taxon>
        <taxon>Hexapoda</taxon>
        <taxon>Insecta</taxon>
        <taxon>Pterygota</taxon>
        <taxon>Neoptera</taxon>
        <taxon>Endopterygota</taxon>
        <taxon>Diptera</taxon>
        <taxon>Brachycera</taxon>
        <taxon>Muscomorpha</taxon>
        <taxon>Hippoboscoidea</taxon>
        <taxon>Glossinidae</taxon>
        <taxon>Glossina</taxon>
    </lineage>
</organism>
<reference evidence="2" key="2">
    <citation type="submission" date="2020-05" db="UniProtKB">
        <authorList>
            <consortium name="EnsemblMetazoa"/>
        </authorList>
    </citation>
    <scope>IDENTIFICATION</scope>
    <source>
        <strain evidence="2">IAEA</strain>
    </source>
</reference>
<proteinExistence type="predicted"/>
<dbReference type="EMBL" id="JXJN01005994">
    <property type="status" value="NOT_ANNOTATED_CDS"/>
    <property type="molecule type" value="Genomic_DNA"/>
</dbReference>
<feature type="transmembrane region" description="Helical" evidence="1">
    <location>
        <begin position="39"/>
        <end position="57"/>
    </location>
</feature>
<keyword evidence="1" id="KW-1133">Transmembrane helix</keyword>
<evidence type="ECO:0000313" key="3">
    <source>
        <dbReference type="Proteomes" id="UP000092460"/>
    </source>
</evidence>
<keyword evidence="3" id="KW-1185">Reference proteome</keyword>